<evidence type="ECO:0000256" key="4">
    <source>
        <dbReference type="ARBA" id="ARBA00022741"/>
    </source>
</evidence>
<reference evidence="14 15" key="1">
    <citation type="submission" date="2020-01" db="EMBL/GenBank/DDBJ databases">
        <title>The possibility of degradation of plastic by Microbulbifer hydrolyticus IRE-31.</title>
        <authorList>
            <person name="Liu L."/>
        </authorList>
    </citation>
    <scope>NUCLEOTIDE SEQUENCE [LARGE SCALE GENOMIC DNA]</scope>
    <source>
        <strain evidence="14 15">IRE-31</strain>
    </source>
</reference>
<keyword evidence="3 9" id="KW-0028">Amino-acid biosynthesis</keyword>
<dbReference type="InterPro" id="IPR006426">
    <property type="entry name" value="Asn_synth_AEB"/>
</dbReference>
<organism evidence="13 16">
    <name type="scientific">Microbulbifer hydrolyticus</name>
    <dbReference type="NCBI Taxonomy" id="48074"/>
    <lineage>
        <taxon>Bacteria</taxon>
        <taxon>Pseudomonadati</taxon>
        <taxon>Pseudomonadota</taxon>
        <taxon>Gammaproteobacteria</taxon>
        <taxon>Cellvibrionales</taxon>
        <taxon>Microbulbiferaceae</taxon>
        <taxon>Microbulbifer</taxon>
    </lineage>
</organism>
<dbReference type="InterPro" id="IPR001962">
    <property type="entry name" value="Asn_synthase"/>
</dbReference>
<gene>
    <name evidence="14" type="ORF">GTQ55_17115</name>
    <name evidence="13" type="ORF">HNQ53_002107</name>
</gene>
<dbReference type="CDD" id="cd01991">
    <property type="entry name" value="Asn_synthase_B_C"/>
    <property type="match status" value="1"/>
</dbReference>
<dbReference type="Proteomes" id="UP000563601">
    <property type="component" value="Unassembled WGS sequence"/>
</dbReference>
<keyword evidence="6 9" id="KW-0061">Asparagine biosynthesis</keyword>
<dbReference type="EMBL" id="JACHHR010000002">
    <property type="protein sequence ID" value="MBB5211889.1"/>
    <property type="molecule type" value="Genomic_DNA"/>
</dbReference>
<dbReference type="GO" id="GO:0006529">
    <property type="term" value="P:asparagine biosynthetic process"/>
    <property type="evidence" value="ECO:0007669"/>
    <property type="project" value="UniProtKB-KW"/>
</dbReference>
<proteinExistence type="predicted"/>
<dbReference type="Gene3D" id="3.60.20.10">
    <property type="entry name" value="Glutamine Phosphoribosylpyrophosphate, subunit 1, domain 1"/>
    <property type="match status" value="1"/>
</dbReference>
<evidence type="ECO:0000313" key="13">
    <source>
        <dbReference type="EMBL" id="MBB5211889.1"/>
    </source>
</evidence>
<dbReference type="PANTHER" id="PTHR11772:SF2">
    <property type="entry name" value="ASPARAGINE SYNTHETASE [GLUTAMINE-HYDROLYZING]"/>
    <property type="match status" value="1"/>
</dbReference>
<feature type="active site" description="For GATase activity" evidence="9">
    <location>
        <position position="2"/>
    </location>
</feature>
<keyword evidence="15" id="KW-1185">Reference proteome</keyword>
<dbReference type="RefSeq" id="WP_161859816.1">
    <property type="nucleotide sequence ID" value="NZ_CP047491.1"/>
</dbReference>
<dbReference type="InterPro" id="IPR029055">
    <property type="entry name" value="Ntn_hydrolases_N"/>
</dbReference>
<dbReference type="GO" id="GO:0005524">
    <property type="term" value="F:ATP binding"/>
    <property type="evidence" value="ECO:0007669"/>
    <property type="project" value="UniProtKB-KW"/>
</dbReference>
<evidence type="ECO:0000256" key="1">
    <source>
        <dbReference type="ARBA" id="ARBA00012737"/>
    </source>
</evidence>
<dbReference type="InterPro" id="IPR017932">
    <property type="entry name" value="GATase_2_dom"/>
</dbReference>
<dbReference type="PIRSF" id="PIRSF001589">
    <property type="entry name" value="Asn_synthetase_glu-h"/>
    <property type="match status" value="1"/>
</dbReference>
<name>A0A6P1TFW3_9GAMM</name>
<dbReference type="SUPFAM" id="SSF52402">
    <property type="entry name" value="Adenine nucleotide alpha hydrolases-like"/>
    <property type="match status" value="1"/>
</dbReference>
<sequence>MCGLVLLYGPAASERLPTCLQRLAHRGPDAQYSWHRSGHNGTLSLGFARLAINDKTAAGQQPYRHGEFVAAINGEIYNADDLRARHQLALASSNDCHIVPALLDKLGVAALAELDGFFAGVVVDEREQRVLVLRDAVGKKPLFWGRSGSERFIASELKALDQVDEFVALPSGVSEIDLDTGRCTPLLAAAPDSSVSTTPVSAAPASEEKARALRMLLEQAVAKRLPADDEPVGVFLSGGLDSSTIAALVSRQRPDARYYCLSAPGAEDDGYVRVLAEHLQLRNVCYLPLPTGEALTRLIHRLVYVTESYNPSIISNGICTYLLAQAAREDGLKVVLSGEGADELFGGYHYYRRNDPWRETRDQLLADLRSTELRRVDLTGMAHAIETRCPFLDRAICAWALALEYDDLYRRDEHQRGNKVVLREAVKALLPEPITSRRKTSCDVGSGMRALVVAHLRAHGRKERDALRDIWRKHFAARFAGERLEQNGYFSAYPVFDDIIDRRGAAHS</sequence>
<dbReference type="PANTHER" id="PTHR11772">
    <property type="entry name" value="ASPARAGINE SYNTHETASE"/>
    <property type="match status" value="1"/>
</dbReference>
<evidence type="ECO:0000256" key="10">
    <source>
        <dbReference type="PIRSR" id="PIRSR001589-2"/>
    </source>
</evidence>
<keyword evidence="9" id="KW-0315">Glutamine amidotransferase</keyword>
<dbReference type="GO" id="GO:0005829">
    <property type="term" value="C:cytosol"/>
    <property type="evidence" value="ECO:0007669"/>
    <property type="project" value="TreeGrafter"/>
</dbReference>
<evidence type="ECO:0000256" key="6">
    <source>
        <dbReference type="ARBA" id="ARBA00022888"/>
    </source>
</evidence>
<keyword evidence="5 10" id="KW-0067">ATP-binding</keyword>
<dbReference type="Gene3D" id="3.40.50.620">
    <property type="entry name" value="HUPs"/>
    <property type="match status" value="1"/>
</dbReference>
<evidence type="ECO:0000256" key="9">
    <source>
        <dbReference type="PIRSR" id="PIRSR001589-1"/>
    </source>
</evidence>
<feature type="domain" description="Glutamine amidotransferase type-2" evidence="12">
    <location>
        <begin position="2"/>
        <end position="180"/>
    </location>
</feature>
<dbReference type="InterPro" id="IPR050795">
    <property type="entry name" value="Asn_Synthetase"/>
</dbReference>
<protein>
    <recommendedName>
        <fullName evidence="1">asparagine synthase (glutamine-hydrolyzing)</fullName>
        <ecNumber evidence="1">6.3.5.4</ecNumber>
    </recommendedName>
</protein>
<evidence type="ECO:0000313" key="16">
    <source>
        <dbReference type="Proteomes" id="UP000563601"/>
    </source>
</evidence>
<evidence type="ECO:0000256" key="7">
    <source>
        <dbReference type="ARBA" id="ARBA00029440"/>
    </source>
</evidence>
<evidence type="ECO:0000313" key="14">
    <source>
        <dbReference type="EMBL" id="QHQ40525.1"/>
    </source>
</evidence>
<evidence type="ECO:0000256" key="3">
    <source>
        <dbReference type="ARBA" id="ARBA00022605"/>
    </source>
</evidence>
<dbReference type="EC" id="6.3.5.4" evidence="1"/>
<accession>A0A6P1TFW3</accession>
<dbReference type="EMBL" id="CP047491">
    <property type="protein sequence ID" value="QHQ40525.1"/>
    <property type="molecule type" value="Genomic_DNA"/>
</dbReference>
<evidence type="ECO:0000256" key="5">
    <source>
        <dbReference type="ARBA" id="ARBA00022840"/>
    </source>
</evidence>
<dbReference type="GO" id="GO:0004066">
    <property type="term" value="F:asparagine synthase (glutamine-hydrolyzing) activity"/>
    <property type="evidence" value="ECO:0007669"/>
    <property type="project" value="UniProtKB-EC"/>
</dbReference>
<evidence type="ECO:0000259" key="12">
    <source>
        <dbReference type="PROSITE" id="PS51278"/>
    </source>
</evidence>
<keyword evidence="4 10" id="KW-0547">Nucleotide-binding</keyword>
<feature type="site" description="Important for beta-aspartyl-AMP intermediate formation" evidence="11">
    <location>
        <position position="339"/>
    </location>
</feature>
<reference evidence="13 16" key="2">
    <citation type="submission" date="2020-08" db="EMBL/GenBank/DDBJ databases">
        <title>Genomic Encyclopedia of Type Strains, Phase IV (KMG-IV): sequencing the most valuable type-strain genomes for metagenomic binning, comparative biology and taxonomic classification.</title>
        <authorList>
            <person name="Goeker M."/>
        </authorList>
    </citation>
    <scope>NUCLEOTIDE SEQUENCE [LARGE SCALE GENOMIC DNA]</scope>
    <source>
        <strain evidence="13 16">DSM 11525</strain>
    </source>
</reference>
<dbReference type="PROSITE" id="PS51278">
    <property type="entry name" value="GATASE_TYPE_2"/>
    <property type="match status" value="1"/>
</dbReference>
<dbReference type="Pfam" id="PF00733">
    <property type="entry name" value="Asn_synthase"/>
    <property type="match status" value="2"/>
</dbReference>
<dbReference type="Proteomes" id="UP000464675">
    <property type="component" value="Chromosome"/>
</dbReference>
<evidence type="ECO:0000256" key="8">
    <source>
        <dbReference type="ARBA" id="ARBA00048741"/>
    </source>
</evidence>
<evidence type="ECO:0000256" key="2">
    <source>
        <dbReference type="ARBA" id="ARBA00022598"/>
    </source>
</evidence>
<dbReference type="Pfam" id="PF13537">
    <property type="entry name" value="GATase_7"/>
    <property type="match status" value="1"/>
</dbReference>
<evidence type="ECO:0000256" key="11">
    <source>
        <dbReference type="PIRSR" id="PIRSR001589-3"/>
    </source>
</evidence>
<feature type="binding site" evidence="10">
    <location>
        <position position="95"/>
    </location>
    <ligand>
        <name>L-glutamine</name>
        <dbReference type="ChEBI" id="CHEBI:58359"/>
    </ligand>
</feature>
<dbReference type="AlphaFoldDB" id="A0A6P1TFW3"/>
<comment type="catalytic activity">
    <reaction evidence="8">
        <text>L-aspartate + L-glutamine + ATP + H2O = L-asparagine + L-glutamate + AMP + diphosphate + H(+)</text>
        <dbReference type="Rhea" id="RHEA:12228"/>
        <dbReference type="ChEBI" id="CHEBI:15377"/>
        <dbReference type="ChEBI" id="CHEBI:15378"/>
        <dbReference type="ChEBI" id="CHEBI:29985"/>
        <dbReference type="ChEBI" id="CHEBI:29991"/>
        <dbReference type="ChEBI" id="CHEBI:30616"/>
        <dbReference type="ChEBI" id="CHEBI:33019"/>
        <dbReference type="ChEBI" id="CHEBI:58048"/>
        <dbReference type="ChEBI" id="CHEBI:58359"/>
        <dbReference type="ChEBI" id="CHEBI:456215"/>
        <dbReference type="EC" id="6.3.5.4"/>
    </reaction>
</comment>
<comment type="pathway">
    <text evidence="7">Amino-acid biosynthesis.</text>
</comment>
<keyword evidence="2 13" id="KW-0436">Ligase</keyword>
<dbReference type="InterPro" id="IPR014729">
    <property type="entry name" value="Rossmann-like_a/b/a_fold"/>
</dbReference>
<evidence type="ECO:0000313" key="15">
    <source>
        <dbReference type="Proteomes" id="UP000464675"/>
    </source>
</evidence>
<dbReference type="OrthoDB" id="9763290at2"/>
<dbReference type="SUPFAM" id="SSF56235">
    <property type="entry name" value="N-terminal nucleophile aminohydrolases (Ntn hydrolases)"/>
    <property type="match status" value="1"/>
</dbReference>
<feature type="binding site" evidence="10">
    <location>
        <begin position="337"/>
        <end position="338"/>
    </location>
    <ligand>
        <name>ATP</name>
        <dbReference type="ChEBI" id="CHEBI:30616"/>
    </ligand>
</feature>